<dbReference type="PANTHER" id="PTHR36698">
    <property type="entry name" value="BLL5892 PROTEIN"/>
    <property type="match status" value="1"/>
</dbReference>
<accession>A0A069E8D6</accession>
<evidence type="ECO:0000256" key="1">
    <source>
        <dbReference type="SAM" id="Phobius"/>
    </source>
</evidence>
<evidence type="ECO:0000313" key="4">
    <source>
        <dbReference type="Proteomes" id="UP000027446"/>
    </source>
</evidence>
<dbReference type="EMBL" id="ARYH01000001">
    <property type="protein sequence ID" value="KCZ84161.1"/>
    <property type="molecule type" value="Genomic_DNA"/>
</dbReference>
<proteinExistence type="predicted"/>
<dbReference type="PANTHER" id="PTHR36698:SF2">
    <property type="entry name" value="MCE_MLAD DOMAIN-CONTAINING PROTEIN"/>
    <property type="match status" value="1"/>
</dbReference>
<dbReference type="Proteomes" id="UP000027446">
    <property type="component" value="Unassembled WGS sequence"/>
</dbReference>
<dbReference type="AlphaFoldDB" id="A0A069E8D6"/>
<keyword evidence="4" id="KW-1185">Reference proteome</keyword>
<dbReference type="InterPro" id="IPR003399">
    <property type="entry name" value="Mce/MlaD"/>
</dbReference>
<dbReference type="OrthoDB" id="9808689at2"/>
<dbReference type="STRING" id="1280949.HAD_00740"/>
<dbReference type="PATRIC" id="fig|1280949.3.peg.152"/>
<dbReference type="Pfam" id="PF02470">
    <property type="entry name" value="MlaD"/>
    <property type="match status" value="1"/>
</dbReference>
<evidence type="ECO:0000313" key="3">
    <source>
        <dbReference type="EMBL" id="KCZ84161.1"/>
    </source>
</evidence>
<name>A0A069E8D6_9PROT</name>
<protein>
    <submittedName>
        <fullName evidence="3">Virulence factor Mce-like protein</fullName>
    </submittedName>
</protein>
<comment type="caution">
    <text evidence="3">The sequence shown here is derived from an EMBL/GenBank/DDBJ whole genome shotgun (WGS) entry which is preliminary data.</text>
</comment>
<keyword evidence="1" id="KW-1133">Transmembrane helix</keyword>
<keyword evidence="1" id="KW-0812">Transmembrane</keyword>
<keyword evidence="1" id="KW-0472">Membrane</keyword>
<gene>
    <name evidence="3" type="ORF">HAD_00740</name>
</gene>
<feature type="domain" description="Mce/MlaD" evidence="2">
    <location>
        <begin position="43"/>
        <end position="115"/>
    </location>
</feature>
<sequence length="319" mass="34178">METRANYAVIGAFVIVATLAVAAFVLWLGQSQFQRDYKAYDIVFEGPVSLEDGSAVRYIGIKVGEVSTVRIDRADPSKVRARIRIDRETPVKTDSTASIQLAGITGVTFVQISAGSPTARLLEAKPGEPVPVIKAEKTQLDQLVAGGAQVLGQANDTMERVKELLTDENIESISTSLKNIETITTKLAADDGLIDRATGTMQDLSRASTEFASASESVGAFSTNANQELDGLSGQLGDLLTEVRNVVASADAVIVQGKDTVSVVNTLLEGPATGVVEDSRLAAQDLRILISRMDRLTRELEQNPQSMLVGEPVPYEDKR</sequence>
<dbReference type="RefSeq" id="WP_035568690.1">
    <property type="nucleotide sequence ID" value="NZ_ARYH01000001.1"/>
</dbReference>
<feature type="transmembrane region" description="Helical" evidence="1">
    <location>
        <begin position="6"/>
        <end position="28"/>
    </location>
</feature>
<dbReference type="eggNOG" id="COG1463">
    <property type="taxonomic scope" value="Bacteria"/>
</dbReference>
<reference evidence="3 4" key="1">
    <citation type="journal article" date="2014" name="Antonie Van Leeuwenhoek">
        <title>Hyphomonas beringensis sp. nov. and Hyphomonas chukchiensis sp. nov., isolated from surface seawater of the Bering Sea and Chukchi Sea.</title>
        <authorList>
            <person name="Li C."/>
            <person name="Lai Q."/>
            <person name="Li G."/>
            <person name="Dong C."/>
            <person name="Wang J."/>
            <person name="Liao Y."/>
            <person name="Shao Z."/>
        </authorList>
    </citation>
    <scope>NUCLEOTIDE SEQUENCE [LARGE SCALE GENOMIC DNA]</scope>
    <source>
        <strain evidence="3 4">MHS-3</strain>
    </source>
</reference>
<evidence type="ECO:0000259" key="2">
    <source>
        <dbReference type="Pfam" id="PF02470"/>
    </source>
</evidence>
<organism evidence="3 4">
    <name type="scientific">Hyphomonas adhaerens MHS-3</name>
    <dbReference type="NCBI Taxonomy" id="1280949"/>
    <lineage>
        <taxon>Bacteria</taxon>
        <taxon>Pseudomonadati</taxon>
        <taxon>Pseudomonadota</taxon>
        <taxon>Alphaproteobacteria</taxon>
        <taxon>Hyphomonadales</taxon>
        <taxon>Hyphomonadaceae</taxon>
        <taxon>Hyphomonas</taxon>
    </lineage>
</organism>